<dbReference type="EMBL" id="ML145090">
    <property type="protein sequence ID" value="TBU63356.1"/>
    <property type="molecule type" value="Genomic_DNA"/>
</dbReference>
<dbReference type="AlphaFoldDB" id="A0A4Q9Q8H6"/>
<name>A0A4Q9Q8H6_9APHY</name>
<evidence type="ECO:0000313" key="3">
    <source>
        <dbReference type="Proteomes" id="UP000292082"/>
    </source>
</evidence>
<proteinExistence type="predicted"/>
<evidence type="ECO:0000256" key="1">
    <source>
        <dbReference type="SAM" id="MobiDB-lite"/>
    </source>
</evidence>
<keyword evidence="3" id="KW-1185">Reference proteome</keyword>
<reference evidence="2 3" key="1">
    <citation type="submission" date="2019-01" db="EMBL/GenBank/DDBJ databases">
        <title>Draft genome sequences of three monokaryotic isolates of the white-rot basidiomycete fungus Dichomitus squalens.</title>
        <authorList>
            <consortium name="DOE Joint Genome Institute"/>
            <person name="Lopez S.C."/>
            <person name="Andreopoulos B."/>
            <person name="Pangilinan J."/>
            <person name="Lipzen A."/>
            <person name="Riley R."/>
            <person name="Ahrendt S."/>
            <person name="Ng V."/>
            <person name="Barry K."/>
            <person name="Daum C."/>
            <person name="Grigoriev I.V."/>
            <person name="Hilden K.S."/>
            <person name="Makela M.R."/>
            <person name="de Vries R.P."/>
        </authorList>
    </citation>
    <scope>NUCLEOTIDE SEQUENCE [LARGE SCALE GENOMIC DNA]</scope>
    <source>
        <strain evidence="2 3">CBS 464.89</strain>
    </source>
</reference>
<accession>A0A4Q9Q8H6</accession>
<evidence type="ECO:0000313" key="2">
    <source>
        <dbReference type="EMBL" id="TBU63356.1"/>
    </source>
</evidence>
<protein>
    <submittedName>
        <fullName evidence="2">Uncharacterized protein</fullName>
    </submittedName>
</protein>
<gene>
    <name evidence="2" type="ORF">BD310DRAFT_629298</name>
</gene>
<feature type="region of interest" description="Disordered" evidence="1">
    <location>
        <begin position="34"/>
        <end position="60"/>
    </location>
</feature>
<sequence length="163" mass="17709">MRLSQPTMTSPARAERRRQFVVVCARNGPCVGKGRGLNGGVVQSGASGRPPSDPHPRSEPLLVASHSERTPSLAIPAILRPSPTIYCVLAAISLRRPALLITPRHSLLQLHSHASRIQRPSHRPLDTLPPPTCYSSCLSVFIKTAARVLLAQLSSSPPWLFMF</sequence>
<organism evidence="2 3">
    <name type="scientific">Dichomitus squalens</name>
    <dbReference type="NCBI Taxonomy" id="114155"/>
    <lineage>
        <taxon>Eukaryota</taxon>
        <taxon>Fungi</taxon>
        <taxon>Dikarya</taxon>
        <taxon>Basidiomycota</taxon>
        <taxon>Agaricomycotina</taxon>
        <taxon>Agaricomycetes</taxon>
        <taxon>Polyporales</taxon>
        <taxon>Polyporaceae</taxon>
        <taxon>Dichomitus</taxon>
    </lineage>
</organism>
<dbReference type="Proteomes" id="UP000292082">
    <property type="component" value="Unassembled WGS sequence"/>
</dbReference>